<evidence type="ECO:0000313" key="2">
    <source>
        <dbReference type="EMBL" id="SDZ24817.1"/>
    </source>
</evidence>
<accession>A0A1H3RGJ6</accession>
<gene>
    <name evidence="2" type="ORF">SAMN05421736_10895</name>
</gene>
<sequence length="102" mass="11607">MWKKKAKYYITLYIMGYVFSLFATGVPSLIYLVPVKGIAVIIMVASGSALYRVIEEKENYLLVCLKSLKNILFSLLILLILFFMYSVLLKFGIDITPFIGIP</sequence>
<keyword evidence="1" id="KW-1133">Transmembrane helix</keyword>
<dbReference type="STRING" id="1503961.SAMN05421736_10895"/>
<name>A0A1H3RGJ6_9BACI</name>
<feature type="transmembrane region" description="Helical" evidence="1">
    <location>
        <begin position="37"/>
        <end position="54"/>
    </location>
</feature>
<reference evidence="3" key="1">
    <citation type="submission" date="2016-10" db="EMBL/GenBank/DDBJ databases">
        <authorList>
            <person name="Varghese N."/>
            <person name="Submissions S."/>
        </authorList>
    </citation>
    <scope>NUCLEOTIDE SEQUENCE [LARGE SCALE GENOMIC DNA]</scope>
    <source>
        <strain evidence="3">SP</strain>
    </source>
</reference>
<feature type="transmembrane region" description="Helical" evidence="1">
    <location>
        <begin position="75"/>
        <end position="93"/>
    </location>
</feature>
<feature type="transmembrane region" description="Helical" evidence="1">
    <location>
        <begin position="12"/>
        <end position="31"/>
    </location>
</feature>
<organism evidence="2 3">
    <name type="scientific">Evansella caseinilytica</name>
    <dbReference type="NCBI Taxonomy" id="1503961"/>
    <lineage>
        <taxon>Bacteria</taxon>
        <taxon>Bacillati</taxon>
        <taxon>Bacillota</taxon>
        <taxon>Bacilli</taxon>
        <taxon>Bacillales</taxon>
        <taxon>Bacillaceae</taxon>
        <taxon>Evansella</taxon>
    </lineage>
</organism>
<dbReference type="EMBL" id="FNPI01000008">
    <property type="protein sequence ID" value="SDZ24817.1"/>
    <property type="molecule type" value="Genomic_DNA"/>
</dbReference>
<proteinExistence type="predicted"/>
<dbReference type="Proteomes" id="UP000198935">
    <property type="component" value="Unassembled WGS sequence"/>
</dbReference>
<keyword evidence="1" id="KW-0472">Membrane</keyword>
<dbReference type="AlphaFoldDB" id="A0A1H3RGJ6"/>
<keyword evidence="1" id="KW-0812">Transmembrane</keyword>
<evidence type="ECO:0000313" key="3">
    <source>
        <dbReference type="Proteomes" id="UP000198935"/>
    </source>
</evidence>
<evidence type="ECO:0000256" key="1">
    <source>
        <dbReference type="SAM" id="Phobius"/>
    </source>
</evidence>
<protein>
    <submittedName>
        <fullName evidence="2">Uncharacterized protein</fullName>
    </submittedName>
</protein>
<keyword evidence="3" id="KW-1185">Reference proteome</keyword>